<reference evidence="12 13" key="1">
    <citation type="submission" date="2019-05" db="EMBL/GenBank/DDBJ databases">
        <authorList>
            <person name="Qu J.-H."/>
        </authorList>
    </citation>
    <scope>NUCLEOTIDE SEQUENCE [LARGE SCALE GENOMIC DNA]</scope>
    <source>
        <strain evidence="12 13">Z12</strain>
    </source>
</reference>
<comment type="similarity">
    <text evidence="2">Belongs to the faeC family.</text>
</comment>
<evidence type="ECO:0000256" key="5">
    <source>
        <dbReference type="ARBA" id="ARBA00022729"/>
    </source>
</evidence>
<dbReference type="PANTHER" id="PTHR38050:SF1">
    <property type="entry name" value="FERULOYL ESTERASE C"/>
    <property type="match status" value="1"/>
</dbReference>
<dbReference type="Gene3D" id="3.40.50.1820">
    <property type="entry name" value="alpha/beta hydrolase"/>
    <property type="match status" value="1"/>
</dbReference>
<accession>A0A5R9K6N8</accession>
<evidence type="ECO:0000313" key="13">
    <source>
        <dbReference type="Proteomes" id="UP000309788"/>
    </source>
</evidence>
<evidence type="ECO:0000256" key="8">
    <source>
        <dbReference type="ARBA" id="ARBA00023326"/>
    </source>
</evidence>
<comment type="caution">
    <text evidence="12">The sequence shown here is derived from an EMBL/GenBank/DDBJ whole genome shotgun (WGS) entry which is preliminary data.</text>
</comment>
<evidence type="ECO:0000256" key="7">
    <source>
        <dbReference type="ARBA" id="ARBA00023277"/>
    </source>
</evidence>
<dbReference type="EMBL" id="VCEI01000030">
    <property type="protein sequence ID" value="TLU89456.1"/>
    <property type="molecule type" value="Genomic_DNA"/>
</dbReference>
<dbReference type="GO" id="GO:0005576">
    <property type="term" value="C:extracellular region"/>
    <property type="evidence" value="ECO:0007669"/>
    <property type="project" value="UniProtKB-SubCell"/>
</dbReference>
<keyword evidence="4" id="KW-0858">Xylan degradation</keyword>
<evidence type="ECO:0000256" key="3">
    <source>
        <dbReference type="ARBA" id="ARBA00022525"/>
    </source>
</evidence>
<dbReference type="InterPro" id="IPR043595">
    <property type="entry name" value="FaeB/C/D"/>
</dbReference>
<feature type="signal peptide" evidence="10">
    <location>
        <begin position="1"/>
        <end position="19"/>
    </location>
</feature>
<keyword evidence="8" id="KW-0624">Polysaccharide degradation</keyword>
<dbReference type="PANTHER" id="PTHR38050">
    <property type="match status" value="1"/>
</dbReference>
<keyword evidence="6" id="KW-0378">Hydrolase</keyword>
<sequence>MSRKILSALLLLFCITAKAQLVSDSLLIEGRQRSFLYNKPKTVKPGASLVFIMHGSGGDPQSIVRHATKLEAMSEAENLIIVYPAGYKRYWNECRKASTALTNVENLNEEAFFEGMIAYFKSKFHINEAHVFASGFSGGGHMAYKLGLTMPGKIKAISAIVANLPTQENMDCTPMNVPIPVMITNGTADQTNPYNGGEVNTPGVTLGTVRATEQSFQYWAKLDGYEGNPVKTMLPDADKNNNVTVEKYTYQQKGKPEVTLLKVINGKHEFPTDFDVFEESWAFFKRQITAKK</sequence>
<evidence type="ECO:0000256" key="4">
    <source>
        <dbReference type="ARBA" id="ARBA00022651"/>
    </source>
</evidence>
<proteinExistence type="inferred from homology"/>
<evidence type="ECO:0000256" key="1">
    <source>
        <dbReference type="ARBA" id="ARBA00004613"/>
    </source>
</evidence>
<evidence type="ECO:0000313" key="12">
    <source>
        <dbReference type="EMBL" id="TLU89456.1"/>
    </source>
</evidence>
<dbReference type="InterPro" id="IPR003140">
    <property type="entry name" value="PLipase/COase/thioEstase"/>
</dbReference>
<keyword evidence="5 10" id="KW-0732">Signal</keyword>
<dbReference type="GO" id="GO:0030600">
    <property type="term" value="F:feruloyl esterase activity"/>
    <property type="evidence" value="ECO:0007669"/>
    <property type="project" value="InterPro"/>
</dbReference>
<dbReference type="RefSeq" id="WP_138283516.1">
    <property type="nucleotide sequence ID" value="NZ_BMGE01000004.1"/>
</dbReference>
<evidence type="ECO:0000256" key="6">
    <source>
        <dbReference type="ARBA" id="ARBA00022801"/>
    </source>
</evidence>
<evidence type="ECO:0000256" key="2">
    <source>
        <dbReference type="ARBA" id="ARBA00010278"/>
    </source>
</evidence>
<evidence type="ECO:0000256" key="9">
    <source>
        <dbReference type="ARBA" id="ARBA00025250"/>
    </source>
</evidence>
<keyword evidence="3" id="KW-0964">Secreted</keyword>
<comment type="subcellular location">
    <subcellularLocation>
        <location evidence="1">Secreted</location>
    </subcellularLocation>
</comment>
<gene>
    <name evidence="12" type="ORF">FEM55_22210</name>
</gene>
<keyword evidence="7" id="KW-0119">Carbohydrate metabolism</keyword>
<dbReference type="OrthoDB" id="9764953at2"/>
<dbReference type="Pfam" id="PF02230">
    <property type="entry name" value="Abhydrolase_2"/>
    <property type="match status" value="1"/>
</dbReference>
<feature type="chain" id="PRO_5024448744" evidence="10">
    <location>
        <begin position="20"/>
        <end position="292"/>
    </location>
</feature>
<feature type="domain" description="Phospholipase/carboxylesterase/thioesterase" evidence="11">
    <location>
        <begin position="101"/>
        <end position="197"/>
    </location>
</feature>
<dbReference type="InterPro" id="IPR029058">
    <property type="entry name" value="AB_hydrolase_fold"/>
</dbReference>
<organism evidence="12 13">
    <name type="scientific">Dyadobacter sediminis</name>
    <dbReference type="NCBI Taxonomy" id="1493691"/>
    <lineage>
        <taxon>Bacteria</taxon>
        <taxon>Pseudomonadati</taxon>
        <taxon>Bacteroidota</taxon>
        <taxon>Cytophagia</taxon>
        <taxon>Cytophagales</taxon>
        <taxon>Spirosomataceae</taxon>
        <taxon>Dyadobacter</taxon>
    </lineage>
</organism>
<name>A0A5R9K6N8_9BACT</name>
<evidence type="ECO:0000259" key="11">
    <source>
        <dbReference type="Pfam" id="PF02230"/>
    </source>
</evidence>
<dbReference type="Proteomes" id="UP000309788">
    <property type="component" value="Unassembled WGS sequence"/>
</dbReference>
<evidence type="ECO:0000256" key="10">
    <source>
        <dbReference type="SAM" id="SignalP"/>
    </source>
</evidence>
<comment type="function">
    <text evidence="9">Involved in degradation of plant cell walls. Hydrolyzes the feruloyl-arabinose ester bond in arabinoxylans, and the feruloyl-galactose ester bond in pectin. Active against paranitrophenyl-acetate, methyl ferulate and wheat arabinoxylan.</text>
</comment>
<protein>
    <submittedName>
        <fullName evidence="12">Poly(3-hydroxybutyrate) depolymerase</fullName>
    </submittedName>
</protein>
<dbReference type="GO" id="GO:0045493">
    <property type="term" value="P:xylan catabolic process"/>
    <property type="evidence" value="ECO:0007669"/>
    <property type="project" value="UniProtKB-KW"/>
</dbReference>
<dbReference type="SUPFAM" id="SSF53474">
    <property type="entry name" value="alpha/beta-Hydrolases"/>
    <property type="match status" value="1"/>
</dbReference>
<dbReference type="AlphaFoldDB" id="A0A5R9K6N8"/>
<keyword evidence="13" id="KW-1185">Reference proteome</keyword>